<dbReference type="RefSeq" id="XP_017997708.1">
    <property type="nucleotide sequence ID" value="XM_018142326.1"/>
</dbReference>
<dbReference type="VEuPathDB" id="FungiDB:AB675_235"/>
<evidence type="ECO:0000313" key="10">
    <source>
        <dbReference type="EMBL" id="KPI37745.1"/>
    </source>
</evidence>
<feature type="compositionally biased region" description="Low complexity" evidence="8">
    <location>
        <begin position="561"/>
        <end position="577"/>
    </location>
</feature>
<dbReference type="InterPro" id="IPR001214">
    <property type="entry name" value="SET_dom"/>
</dbReference>
<keyword evidence="2" id="KW-0158">Chromosome</keyword>
<dbReference type="GO" id="GO:0005694">
    <property type="term" value="C:chromosome"/>
    <property type="evidence" value="ECO:0007669"/>
    <property type="project" value="UniProtKB-SubCell"/>
</dbReference>
<dbReference type="GO" id="GO:0008168">
    <property type="term" value="F:methyltransferase activity"/>
    <property type="evidence" value="ECO:0007669"/>
    <property type="project" value="UniProtKB-KW"/>
</dbReference>
<proteinExistence type="predicted"/>
<dbReference type="InterPro" id="IPR050973">
    <property type="entry name" value="H3K9_Histone-Lys_N-MTase"/>
</dbReference>
<dbReference type="AlphaFoldDB" id="A0A0N1HQG7"/>
<protein>
    <recommendedName>
        <fullName evidence="9">SET domain-containing protein</fullName>
    </recommendedName>
</protein>
<dbReference type="Proteomes" id="UP000038010">
    <property type="component" value="Unassembled WGS sequence"/>
</dbReference>
<feature type="domain" description="SET" evidence="9">
    <location>
        <begin position="282"/>
        <end position="453"/>
    </location>
</feature>
<dbReference type="GO" id="GO:0032259">
    <property type="term" value="P:methylation"/>
    <property type="evidence" value="ECO:0007669"/>
    <property type="project" value="UniProtKB-KW"/>
</dbReference>
<dbReference type="Gene3D" id="2.170.270.10">
    <property type="entry name" value="SET domain"/>
    <property type="match status" value="1"/>
</dbReference>
<sequence length="604" mass="68296">MKKQRLVNLKPFEFSPTRAREWKRVLNEFKDDISDVQTPLIKNDELEDLVTFVGYPVLSICLHAPFFLYYLSTGADEYPHISWEAMLNAIVGHRSTELFAKVRGLDFETPMERTHPRWHLLDTYLVKDQTQLPRMFGTRPTGGFEFHNTTAIIQAGPPKKHWAMPQDPRAAAVTCKITYTVGAGLTHVPGYTQGDVRTEDQIDIGDSTLLPGYQWPNQARWPSDDPREDGYEKPCLCCDTKRGPVRKTQSRRTYPAACNCTLDKYRKKRFDDKDMKGDVEPVLFELVTSYRMGTGVKALQNIFTDEILGIYEGEMYPRSKLDEAARNALFGTNVNDDTCQPDRYGGAAGNAYIMNAYMSKRHPKHEPQPKKRKASSDDTIVTERDVELLPLDANEWKTYSIDSAIRGNWTRYINHSCNPNTRYETVQIGQKSLMVVQAMRDISFGEILTVDYNESYFPHMPYRCKCGTEYCYQWNNADPFGLKKQTLAMAMQKKSGGPRWVRDKADPDHGKFPFPVPQGSAGAPGREGRQDRLRWIDVMRKKMGLAKTNDHGQEIVPKPGPRTAAKGGKKTATNAAPLNAAGGKMSATGAGVARTAAKRGRKRQ</sequence>
<dbReference type="OrthoDB" id="308383at2759"/>
<gene>
    <name evidence="10" type="ORF">AB675_235</name>
</gene>
<dbReference type="SMART" id="SM00317">
    <property type="entry name" value="SET"/>
    <property type="match status" value="1"/>
</dbReference>
<evidence type="ECO:0000256" key="6">
    <source>
        <dbReference type="ARBA" id="ARBA00022723"/>
    </source>
</evidence>
<dbReference type="PANTHER" id="PTHR46223:SF3">
    <property type="entry name" value="HISTONE-LYSINE N-METHYLTRANSFERASE SET-23"/>
    <property type="match status" value="1"/>
</dbReference>
<evidence type="ECO:0000256" key="2">
    <source>
        <dbReference type="ARBA" id="ARBA00022454"/>
    </source>
</evidence>
<reference evidence="10 11" key="1">
    <citation type="submission" date="2015-06" db="EMBL/GenBank/DDBJ databases">
        <title>Draft genome of the ant-associated black yeast Phialophora attae CBS 131958.</title>
        <authorList>
            <person name="Moreno L.F."/>
            <person name="Stielow B.J."/>
            <person name="de Hoog S."/>
            <person name="Vicente V.A."/>
            <person name="Weiss V.A."/>
            <person name="de Vries M."/>
            <person name="Cruz L.M."/>
            <person name="Souza E.M."/>
        </authorList>
    </citation>
    <scope>NUCLEOTIDE SEQUENCE [LARGE SCALE GENOMIC DNA]</scope>
    <source>
        <strain evidence="10 11">CBS 131958</strain>
    </source>
</reference>
<dbReference type="CDD" id="cd08161">
    <property type="entry name" value="SET"/>
    <property type="match status" value="1"/>
</dbReference>
<feature type="region of interest" description="Disordered" evidence="8">
    <location>
        <begin position="550"/>
        <end position="604"/>
    </location>
</feature>
<keyword evidence="6" id="KW-0479">Metal-binding</keyword>
<evidence type="ECO:0000256" key="8">
    <source>
        <dbReference type="SAM" id="MobiDB-lite"/>
    </source>
</evidence>
<dbReference type="STRING" id="1664694.A0A0N1HQG7"/>
<evidence type="ECO:0000256" key="7">
    <source>
        <dbReference type="ARBA" id="ARBA00022833"/>
    </source>
</evidence>
<dbReference type="GO" id="GO:0046872">
    <property type="term" value="F:metal ion binding"/>
    <property type="evidence" value="ECO:0007669"/>
    <property type="project" value="UniProtKB-KW"/>
</dbReference>
<organism evidence="10 11">
    <name type="scientific">Cyphellophora attinorum</name>
    <dbReference type="NCBI Taxonomy" id="1664694"/>
    <lineage>
        <taxon>Eukaryota</taxon>
        <taxon>Fungi</taxon>
        <taxon>Dikarya</taxon>
        <taxon>Ascomycota</taxon>
        <taxon>Pezizomycotina</taxon>
        <taxon>Eurotiomycetes</taxon>
        <taxon>Chaetothyriomycetidae</taxon>
        <taxon>Chaetothyriales</taxon>
        <taxon>Cyphellophoraceae</taxon>
        <taxon>Cyphellophora</taxon>
    </lineage>
</organism>
<comment type="subcellular location">
    <subcellularLocation>
        <location evidence="1">Chromosome</location>
    </subcellularLocation>
</comment>
<keyword evidence="11" id="KW-1185">Reference proteome</keyword>
<keyword evidence="4" id="KW-0808">Transferase</keyword>
<evidence type="ECO:0000256" key="4">
    <source>
        <dbReference type="ARBA" id="ARBA00022679"/>
    </source>
</evidence>
<name>A0A0N1HQG7_9EURO</name>
<dbReference type="EMBL" id="LFJN01000022">
    <property type="protein sequence ID" value="KPI37745.1"/>
    <property type="molecule type" value="Genomic_DNA"/>
</dbReference>
<keyword evidence="7" id="KW-0862">Zinc</keyword>
<evidence type="ECO:0000256" key="5">
    <source>
        <dbReference type="ARBA" id="ARBA00022691"/>
    </source>
</evidence>
<comment type="caution">
    <text evidence="10">The sequence shown here is derived from an EMBL/GenBank/DDBJ whole genome shotgun (WGS) entry which is preliminary data.</text>
</comment>
<evidence type="ECO:0000256" key="3">
    <source>
        <dbReference type="ARBA" id="ARBA00022603"/>
    </source>
</evidence>
<dbReference type="SUPFAM" id="SSF82199">
    <property type="entry name" value="SET domain"/>
    <property type="match status" value="1"/>
</dbReference>
<dbReference type="InterPro" id="IPR046341">
    <property type="entry name" value="SET_dom_sf"/>
</dbReference>
<keyword evidence="3" id="KW-0489">Methyltransferase</keyword>
<keyword evidence="5" id="KW-0949">S-adenosyl-L-methionine</keyword>
<dbReference type="PANTHER" id="PTHR46223">
    <property type="entry name" value="HISTONE-LYSINE N-METHYLTRANSFERASE SUV39H"/>
    <property type="match status" value="1"/>
</dbReference>
<accession>A0A0N1HQG7</accession>
<dbReference type="GeneID" id="28734195"/>
<evidence type="ECO:0000259" key="9">
    <source>
        <dbReference type="PROSITE" id="PS50280"/>
    </source>
</evidence>
<dbReference type="Pfam" id="PF00856">
    <property type="entry name" value="SET"/>
    <property type="match status" value="1"/>
</dbReference>
<dbReference type="PROSITE" id="PS50280">
    <property type="entry name" value="SET"/>
    <property type="match status" value="1"/>
</dbReference>
<evidence type="ECO:0000256" key="1">
    <source>
        <dbReference type="ARBA" id="ARBA00004286"/>
    </source>
</evidence>
<evidence type="ECO:0000313" key="11">
    <source>
        <dbReference type="Proteomes" id="UP000038010"/>
    </source>
</evidence>